<dbReference type="EMBL" id="DXFW01000039">
    <property type="protein sequence ID" value="HIX06706.1"/>
    <property type="molecule type" value="Genomic_DNA"/>
</dbReference>
<protein>
    <submittedName>
        <fullName evidence="2">DUF2752 domain-containing protein</fullName>
    </submittedName>
</protein>
<name>A0A9D1V658_9FIRM</name>
<evidence type="ECO:0000313" key="2">
    <source>
        <dbReference type="EMBL" id="HIX06706.1"/>
    </source>
</evidence>
<evidence type="ECO:0000256" key="1">
    <source>
        <dbReference type="SAM" id="Phobius"/>
    </source>
</evidence>
<keyword evidence="1" id="KW-1133">Transmembrane helix</keyword>
<dbReference type="InterPro" id="IPR021215">
    <property type="entry name" value="DUF2752"/>
</dbReference>
<keyword evidence="1" id="KW-0472">Membrane</keyword>
<proteinExistence type="predicted"/>
<gene>
    <name evidence="2" type="ORF">H9865_11525</name>
</gene>
<reference evidence="2" key="2">
    <citation type="submission" date="2021-04" db="EMBL/GenBank/DDBJ databases">
        <authorList>
            <person name="Gilroy R."/>
        </authorList>
    </citation>
    <scope>NUCLEOTIDE SEQUENCE</scope>
    <source>
        <strain evidence="2">2239</strain>
    </source>
</reference>
<dbReference type="AlphaFoldDB" id="A0A9D1V658"/>
<dbReference type="Proteomes" id="UP000824193">
    <property type="component" value="Unassembled WGS sequence"/>
</dbReference>
<dbReference type="Pfam" id="PF10825">
    <property type="entry name" value="DUF2752"/>
    <property type="match status" value="1"/>
</dbReference>
<feature type="transmembrane region" description="Helical" evidence="1">
    <location>
        <begin position="52"/>
        <end position="75"/>
    </location>
</feature>
<dbReference type="PROSITE" id="PS51257">
    <property type="entry name" value="PROKAR_LIPOPROTEIN"/>
    <property type="match status" value="1"/>
</dbReference>
<keyword evidence="1" id="KW-0812">Transmembrane</keyword>
<feature type="transmembrane region" description="Helical" evidence="1">
    <location>
        <begin position="82"/>
        <end position="101"/>
    </location>
</feature>
<sequence>MKKQDLAALAAVAALYAALHFLGVGCPIKAVTGVSCAGCGMTRAWMEVLAGNWAAAFAYHPLFWVVPLGVLVFLLRKKLPRRLVTVLAWTAGAAFLAVYAVRMADPADSVVVFAPETGLLHHILRLLPFRK</sequence>
<organism evidence="2 3">
    <name type="scientific">Candidatus Allofournierella pullicola</name>
    <dbReference type="NCBI Taxonomy" id="2838596"/>
    <lineage>
        <taxon>Bacteria</taxon>
        <taxon>Bacillati</taxon>
        <taxon>Bacillota</taxon>
        <taxon>Clostridia</taxon>
        <taxon>Eubacteriales</taxon>
        <taxon>Oscillospiraceae</taxon>
        <taxon>Allofournierella</taxon>
    </lineage>
</organism>
<evidence type="ECO:0000313" key="3">
    <source>
        <dbReference type="Proteomes" id="UP000824193"/>
    </source>
</evidence>
<comment type="caution">
    <text evidence="2">The sequence shown here is derived from an EMBL/GenBank/DDBJ whole genome shotgun (WGS) entry which is preliminary data.</text>
</comment>
<accession>A0A9D1V658</accession>
<reference evidence="2" key="1">
    <citation type="journal article" date="2021" name="PeerJ">
        <title>Extensive microbial diversity within the chicken gut microbiome revealed by metagenomics and culture.</title>
        <authorList>
            <person name="Gilroy R."/>
            <person name="Ravi A."/>
            <person name="Getino M."/>
            <person name="Pursley I."/>
            <person name="Horton D.L."/>
            <person name="Alikhan N.F."/>
            <person name="Baker D."/>
            <person name="Gharbi K."/>
            <person name="Hall N."/>
            <person name="Watson M."/>
            <person name="Adriaenssens E.M."/>
            <person name="Foster-Nyarko E."/>
            <person name="Jarju S."/>
            <person name="Secka A."/>
            <person name="Antonio M."/>
            <person name="Oren A."/>
            <person name="Chaudhuri R.R."/>
            <person name="La Ragione R."/>
            <person name="Hildebrand F."/>
            <person name="Pallen M.J."/>
        </authorList>
    </citation>
    <scope>NUCLEOTIDE SEQUENCE</scope>
    <source>
        <strain evidence="2">2239</strain>
    </source>
</reference>